<keyword evidence="2" id="KW-0479">Metal-binding</keyword>
<dbReference type="CDD" id="cd04279">
    <property type="entry name" value="ZnMc_MMP_like_1"/>
    <property type="match status" value="1"/>
</dbReference>
<evidence type="ECO:0000259" key="6">
    <source>
        <dbReference type="SMART" id="SM00235"/>
    </source>
</evidence>
<name>K9W084_9CYAN</name>
<protein>
    <submittedName>
        <fullName evidence="7">Peptidase metallopeptidase</fullName>
    </submittedName>
</protein>
<dbReference type="Proteomes" id="UP000010472">
    <property type="component" value="Chromosome"/>
</dbReference>
<proteinExistence type="predicted"/>
<evidence type="ECO:0000256" key="3">
    <source>
        <dbReference type="ARBA" id="ARBA00022801"/>
    </source>
</evidence>
<feature type="transmembrane region" description="Helical" evidence="5">
    <location>
        <begin position="20"/>
        <end position="37"/>
    </location>
</feature>
<dbReference type="EMBL" id="CP003620">
    <property type="protein sequence ID" value="AFZ13152.1"/>
    <property type="molecule type" value="Genomic_DNA"/>
</dbReference>
<gene>
    <name evidence="7" type="ORF">Cri9333_2283</name>
</gene>
<evidence type="ECO:0000256" key="5">
    <source>
        <dbReference type="SAM" id="Phobius"/>
    </source>
</evidence>
<dbReference type="SMART" id="SM00235">
    <property type="entry name" value="ZnMc"/>
    <property type="match status" value="1"/>
</dbReference>
<feature type="transmembrane region" description="Helical" evidence="5">
    <location>
        <begin position="43"/>
        <end position="60"/>
    </location>
</feature>
<keyword evidence="5" id="KW-1133">Transmembrane helix</keyword>
<organism evidence="7 8">
    <name type="scientific">Crinalium epipsammum PCC 9333</name>
    <dbReference type="NCBI Taxonomy" id="1173022"/>
    <lineage>
        <taxon>Bacteria</taxon>
        <taxon>Bacillati</taxon>
        <taxon>Cyanobacteriota</taxon>
        <taxon>Cyanophyceae</taxon>
        <taxon>Gomontiellales</taxon>
        <taxon>Gomontiellaceae</taxon>
        <taxon>Crinalium</taxon>
    </lineage>
</organism>
<dbReference type="InterPro" id="IPR001818">
    <property type="entry name" value="Pept_M10_metallopeptidase"/>
</dbReference>
<reference evidence="7 8" key="1">
    <citation type="submission" date="2012-06" db="EMBL/GenBank/DDBJ databases">
        <title>Finished chromosome of genome of Crinalium epipsammum PCC 9333.</title>
        <authorList>
            <consortium name="US DOE Joint Genome Institute"/>
            <person name="Gugger M."/>
            <person name="Coursin T."/>
            <person name="Rippka R."/>
            <person name="Tandeau De Marsac N."/>
            <person name="Huntemann M."/>
            <person name="Wei C.-L."/>
            <person name="Han J."/>
            <person name="Detter J.C."/>
            <person name="Han C."/>
            <person name="Tapia R."/>
            <person name="Davenport K."/>
            <person name="Daligault H."/>
            <person name="Erkkila T."/>
            <person name="Gu W."/>
            <person name="Munk A.C.C."/>
            <person name="Teshima H."/>
            <person name="Xu Y."/>
            <person name="Chain P."/>
            <person name="Chen A."/>
            <person name="Krypides N."/>
            <person name="Mavromatis K."/>
            <person name="Markowitz V."/>
            <person name="Szeto E."/>
            <person name="Ivanova N."/>
            <person name="Mikhailova N."/>
            <person name="Ovchinnikova G."/>
            <person name="Pagani I."/>
            <person name="Pati A."/>
            <person name="Goodwin L."/>
            <person name="Peters L."/>
            <person name="Pitluck S."/>
            <person name="Woyke T."/>
            <person name="Kerfeld C."/>
        </authorList>
    </citation>
    <scope>NUCLEOTIDE SEQUENCE [LARGE SCALE GENOMIC DNA]</scope>
    <source>
        <strain evidence="7 8">PCC 9333</strain>
    </source>
</reference>
<keyword evidence="4" id="KW-0862">Zinc</keyword>
<dbReference type="SUPFAM" id="SSF55486">
    <property type="entry name" value="Metalloproteases ('zincins'), catalytic domain"/>
    <property type="match status" value="1"/>
</dbReference>
<dbReference type="eggNOG" id="COG5549">
    <property type="taxonomic scope" value="Bacteria"/>
</dbReference>
<dbReference type="GO" id="GO:0004222">
    <property type="term" value="F:metalloendopeptidase activity"/>
    <property type="evidence" value="ECO:0007669"/>
    <property type="project" value="InterPro"/>
</dbReference>
<dbReference type="PATRIC" id="fig|1173022.3.peg.2471"/>
<dbReference type="KEGG" id="cep:Cri9333_2283"/>
<dbReference type="AlphaFoldDB" id="K9W084"/>
<evidence type="ECO:0000313" key="7">
    <source>
        <dbReference type="EMBL" id="AFZ13152.1"/>
    </source>
</evidence>
<dbReference type="GO" id="GO:0006508">
    <property type="term" value="P:proteolysis"/>
    <property type="evidence" value="ECO:0007669"/>
    <property type="project" value="UniProtKB-KW"/>
</dbReference>
<evidence type="ECO:0000313" key="8">
    <source>
        <dbReference type="Proteomes" id="UP000010472"/>
    </source>
</evidence>
<evidence type="ECO:0000256" key="1">
    <source>
        <dbReference type="ARBA" id="ARBA00022670"/>
    </source>
</evidence>
<sequence length="291" mass="33508">MVKSLGKLKTRCKKVKVRRLLSQIFLLPFYWLFNNFWQRRLLLAWGLSICSCLFVIFTNIDFASASLDNNPALPSLKAHPLPTQLAKWQDVNNFGDYFSEIKPTKLGYLVWSEFPVKVYIERPTETDNTSASLRRFEQWVEAALKAVQEWNNYLPLVVVEQRENADIIFLRSRPPLKPSINPNTGELQLPRARSAQTNYEFYLKKSVSNSPVLSHKFTILISPDPALAQIQSAACHELGHALGIWGHSSLETDVMYFSQVRNPPPISARDINTLKRIYQQPTRLGWFIKTK</sequence>
<keyword evidence="1" id="KW-0645">Protease</keyword>
<dbReference type="InterPro" id="IPR006026">
    <property type="entry name" value="Peptidase_Metallo"/>
</dbReference>
<dbReference type="HOGENOM" id="CLU_079047_0_0_3"/>
<accession>K9W084</accession>
<keyword evidence="8" id="KW-1185">Reference proteome</keyword>
<dbReference type="RefSeq" id="WP_015203266.1">
    <property type="nucleotide sequence ID" value="NC_019753.1"/>
</dbReference>
<dbReference type="GO" id="GO:0008270">
    <property type="term" value="F:zinc ion binding"/>
    <property type="evidence" value="ECO:0007669"/>
    <property type="project" value="InterPro"/>
</dbReference>
<evidence type="ECO:0000256" key="4">
    <source>
        <dbReference type="ARBA" id="ARBA00022833"/>
    </source>
</evidence>
<feature type="domain" description="Peptidase metallopeptidase" evidence="6">
    <location>
        <begin position="107"/>
        <end position="280"/>
    </location>
</feature>
<keyword evidence="5" id="KW-0812">Transmembrane</keyword>
<keyword evidence="5" id="KW-0472">Membrane</keyword>
<dbReference type="Pfam" id="PF00413">
    <property type="entry name" value="Peptidase_M10"/>
    <property type="match status" value="1"/>
</dbReference>
<keyword evidence="3" id="KW-0378">Hydrolase</keyword>
<dbReference type="STRING" id="1173022.Cri9333_2283"/>
<dbReference type="Gene3D" id="3.40.390.10">
    <property type="entry name" value="Collagenase (Catalytic Domain)"/>
    <property type="match status" value="1"/>
</dbReference>
<dbReference type="InterPro" id="IPR024079">
    <property type="entry name" value="MetalloPept_cat_dom_sf"/>
</dbReference>
<dbReference type="GO" id="GO:0031012">
    <property type="term" value="C:extracellular matrix"/>
    <property type="evidence" value="ECO:0007669"/>
    <property type="project" value="InterPro"/>
</dbReference>
<evidence type="ECO:0000256" key="2">
    <source>
        <dbReference type="ARBA" id="ARBA00022723"/>
    </source>
</evidence>